<dbReference type="EMBL" id="CP035282">
    <property type="protein sequence ID" value="QAT61397.1"/>
    <property type="molecule type" value="Genomic_DNA"/>
</dbReference>
<dbReference type="AlphaFoldDB" id="A0A410QBQ0"/>
<gene>
    <name evidence="2" type="ORF">EQM13_07305</name>
</gene>
<evidence type="ECO:0000313" key="2">
    <source>
        <dbReference type="EMBL" id="QAT61397.1"/>
    </source>
</evidence>
<protein>
    <submittedName>
        <fullName evidence="2">Uncharacterized protein</fullName>
    </submittedName>
</protein>
<evidence type="ECO:0000256" key="1">
    <source>
        <dbReference type="SAM" id="Phobius"/>
    </source>
</evidence>
<evidence type="ECO:0000313" key="3">
    <source>
        <dbReference type="Proteomes" id="UP000287969"/>
    </source>
</evidence>
<feature type="transmembrane region" description="Helical" evidence="1">
    <location>
        <begin position="313"/>
        <end position="337"/>
    </location>
</feature>
<reference evidence="3" key="1">
    <citation type="submission" date="2019-01" db="EMBL/GenBank/DDBJ databases">
        <title>Draft genomes of a novel of Sporanaerobacter strains.</title>
        <authorList>
            <person name="Ma S."/>
        </authorList>
    </citation>
    <scope>NUCLEOTIDE SEQUENCE [LARGE SCALE GENOMIC DNA]</scope>
    <source>
        <strain evidence="3">NJN-17</strain>
    </source>
</reference>
<accession>A0A410QBQ0</accession>
<dbReference type="RefSeq" id="WP_114219938.1">
    <property type="nucleotide sequence ID" value="NZ_CP035282.1"/>
</dbReference>
<keyword evidence="3" id="KW-1185">Reference proteome</keyword>
<keyword evidence="1" id="KW-1133">Transmembrane helix</keyword>
<keyword evidence="1" id="KW-0472">Membrane</keyword>
<feature type="transmembrane region" description="Helical" evidence="1">
    <location>
        <begin position="241"/>
        <end position="264"/>
    </location>
</feature>
<dbReference type="Proteomes" id="UP000287969">
    <property type="component" value="Chromosome"/>
</dbReference>
<feature type="transmembrane region" description="Helical" evidence="1">
    <location>
        <begin position="285"/>
        <end position="307"/>
    </location>
</feature>
<organism evidence="2 3">
    <name type="scientific">Acidilutibacter cellobiosedens</name>
    <dbReference type="NCBI Taxonomy" id="2507161"/>
    <lineage>
        <taxon>Bacteria</taxon>
        <taxon>Bacillati</taxon>
        <taxon>Bacillota</taxon>
        <taxon>Tissierellia</taxon>
        <taxon>Tissierellales</taxon>
        <taxon>Acidilutibacteraceae</taxon>
        <taxon>Acidilutibacter</taxon>
    </lineage>
</organism>
<dbReference type="KEGG" id="spoa:EQM13_07305"/>
<sequence>MLQLEYALNDYKRKIGLMITFSIQLIILFISIMGISDDVFKSYFAYRTMKELYVHNKNCTLYKSYDNSEVYPNSMENVYKGLKKVLVGQDEAKAVTYYISENTVYIFGNWKRIESFKNIPYTSGEQTYGGRRYNLKNYKKLKSTILLTDSAKGNAVNIDKSRIVFINERIWNDDSFKMDFSVMKQMVNNLIMFTGEPRINEEYINSINSNIGSFIIVPISVKEVVNGLKTDFFFGGGESELLLFLIIFVFSIICGLISLIYIVIDKNMKEYAIHFLVGATISDIWLRELLLLNIMILPGLLLSYSLYAKTLMFIDLNIITIIVYLTLMLGGLLPLYIRFNCSKNKLDFTRRDLL</sequence>
<feature type="transmembrane region" description="Helical" evidence="1">
    <location>
        <begin position="15"/>
        <end position="40"/>
    </location>
</feature>
<proteinExistence type="predicted"/>
<name>A0A410QBQ0_9FIRM</name>
<keyword evidence="1" id="KW-0812">Transmembrane</keyword>